<dbReference type="STRING" id="1631356.VV01_11355"/>
<dbReference type="Proteomes" id="UP000037397">
    <property type="component" value="Unassembled WGS sequence"/>
</dbReference>
<dbReference type="AlphaFoldDB" id="A0A0L6CP09"/>
<keyword evidence="1" id="KW-1133">Transmembrane helix</keyword>
<reference evidence="3" key="1">
    <citation type="submission" date="2015-03" db="EMBL/GenBank/DDBJ databases">
        <title>Luteipulveratus halotolerans sp. nov., a novel actinobacterium (Dermacoccaceae) from Sarawak, Malaysia.</title>
        <authorList>
            <person name="Juboi H."/>
            <person name="Basik A."/>
            <person name="Shamsul S.S."/>
            <person name="Arnold P."/>
            <person name="Schmitt E.K."/>
            <person name="Sanglier J.-J."/>
            <person name="Yeo T."/>
        </authorList>
    </citation>
    <scope>NUCLEOTIDE SEQUENCE [LARGE SCALE GENOMIC DNA]</scope>
    <source>
        <strain evidence="3">C296001</strain>
    </source>
</reference>
<feature type="transmembrane region" description="Helical" evidence="1">
    <location>
        <begin position="66"/>
        <end position="86"/>
    </location>
</feature>
<name>A0A0L6CP09_9MICO</name>
<dbReference type="PATRIC" id="fig|1631356.3.peg.2220"/>
<evidence type="ECO:0008006" key="4">
    <source>
        <dbReference type="Google" id="ProtNLM"/>
    </source>
</evidence>
<proteinExistence type="predicted"/>
<evidence type="ECO:0000313" key="2">
    <source>
        <dbReference type="EMBL" id="KNX39400.1"/>
    </source>
</evidence>
<dbReference type="EMBL" id="LAIR01000002">
    <property type="protein sequence ID" value="KNX39400.1"/>
    <property type="molecule type" value="Genomic_DNA"/>
</dbReference>
<accession>A0A0L6CP09</accession>
<keyword evidence="1" id="KW-0472">Membrane</keyword>
<feature type="transmembrane region" description="Helical" evidence="1">
    <location>
        <begin position="38"/>
        <end position="59"/>
    </location>
</feature>
<feature type="transmembrane region" description="Helical" evidence="1">
    <location>
        <begin position="7"/>
        <end position="26"/>
    </location>
</feature>
<organism evidence="2 3">
    <name type="scientific">Luteipulveratus halotolerans</name>
    <dbReference type="NCBI Taxonomy" id="1631356"/>
    <lineage>
        <taxon>Bacteria</taxon>
        <taxon>Bacillati</taxon>
        <taxon>Actinomycetota</taxon>
        <taxon>Actinomycetes</taxon>
        <taxon>Micrococcales</taxon>
        <taxon>Dermacoccaceae</taxon>
        <taxon>Luteipulveratus</taxon>
    </lineage>
</organism>
<keyword evidence="1" id="KW-0812">Transmembrane</keyword>
<evidence type="ECO:0000313" key="3">
    <source>
        <dbReference type="Proteomes" id="UP000037397"/>
    </source>
</evidence>
<comment type="caution">
    <text evidence="2">The sequence shown here is derived from an EMBL/GenBank/DDBJ whole genome shotgun (WGS) entry which is preliminary data.</text>
</comment>
<evidence type="ECO:0000256" key="1">
    <source>
        <dbReference type="SAM" id="Phobius"/>
    </source>
</evidence>
<protein>
    <recommendedName>
        <fullName evidence="4">Polysaccharide biosynthesis protein C-terminal domain-containing protein</fullName>
    </recommendedName>
</protein>
<keyword evidence="3" id="KW-1185">Reference proteome</keyword>
<feature type="transmembrane region" description="Helical" evidence="1">
    <location>
        <begin position="92"/>
        <end position="112"/>
    </location>
</feature>
<gene>
    <name evidence="2" type="ORF">VV01_11355</name>
</gene>
<sequence length="138" mass="14281">MWALRATSVLNAALMVAQPILIGRFLEGDFGSLAAHQAVGGILTLTATLVLVAAVLALVPGRLGAMPLAVAAALWVLVPAQLALGSTRLTSVHIPLGVALVAGSVWFAGWACTPGRARRSWRAPRATQPAHHSTWPPA</sequence>